<evidence type="ECO:0000313" key="2">
    <source>
        <dbReference type="Proteomes" id="UP000837932"/>
    </source>
</evidence>
<protein>
    <submittedName>
        <fullName evidence="1">Uncharacterized protein</fullName>
    </submittedName>
</protein>
<reference evidence="1" key="1">
    <citation type="submission" date="2021-12" db="EMBL/GenBank/DDBJ databases">
        <authorList>
            <person name="Rodrigo-Torres L."/>
            <person name="Arahal R. D."/>
            <person name="Lucena T."/>
        </authorList>
    </citation>
    <scope>NUCLEOTIDE SEQUENCE</scope>
    <source>
        <strain evidence="1">CECT 8858</strain>
    </source>
</reference>
<dbReference type="EMBL" id="CAKLPY010000003">
    <property type="protein sequence ID" value="CAH0997311.1"/>
    <property type="molecule type" value="Genomic_DNA"/>
</dbReference>
<name>A0ABN8F1F5_9BACT</name>
<gene>
    <name evidence="1" type="ORF">EMA8858_03442</name>
</gene>
<accession>A0ABN8F1F5</accession>
<proteinExistence type="predicted"/>
<evidence type="ECO:0000313" key="1">
    <source>
        <dbReference type="EMBL" id="CAH0997311.1"/>
    </source>
</evidence>
<organism evidence="1 2">
    <name type="scientific">Emticicia aquatica</name>
    <dbReference type="NCBI Taxonomy" id="1681835"/>
    <lineage>
        <taxon>Bacteria</taxon>
        <taxon>Pseudomonadati</taxon>
        <taxon>Bacteroidota</taxon>
        <taxon>Cytophagia</taxon>
        <taxon>Cytophagales</taxon>
        <taxon>Leadbetterellaceae</taxon>
        <taxon>Emticicia</taxon>
    </lineage>
</organism>
<dbReference type="RefSeq" id="WP_238807971.1">
    <property type="nucleotide sequence ID" value="NZ_CAKLPY010000003.1"/>
</dbReference>
<keyword evidence="2" id="KW-1185">Reference proteome</keyword>
<sequence length="108" mass="12601">MRQSIIYEVSINYIGSLSEVRKRESFVVYFSNLKRAIECVQTNLALNGWEQKKVNYTAVYRTLKVKNKFVCDFDAMKVKFFQVCITTKTLNPLLTTLGIDEFPSMKKK</sequence>
<comment type="caution">
    <text evidence="1">The sequence shown here is derived from an EMBL/GenBank/DDBJ whole genome shotgun (WGS) entry which is preliminary data.</text>
</comment>
<dbReference type="Proteomes" id="UP000837932">
    <property type="component" value="Unassembled WGS sequence"/>
</dbReference>